<name>A0A448SGL9_SERRU</name>
<sequence>MPFEIRPWEAIVENYGCTILLGNGASISVNPSFSYTSLLQHATEQNLLPDDTQQLFNFFQTNDFELVLRIVWQASNVNRSLGIPDERTHATYVALRDCLIQTVRDIHPEHEAVRAHLPTIYQFLKRFKTVISLNYDLIVYWAITYGLDIDDQHAFKDCFVGGGTFNDDWQRFRQQIRGERSTSLVFYPHGSLVLCRNLVEQERKIHNLQDGLLEAVLQCWQDGEVVPLFVSEGTKSQKITSIQNSYYLSTVYREVLKSQRDTLVVYGWGFAEQDIHLLQRMKGTGINRVAVSVFRGDQAYCNRVFQIIHDVLGAHVAVEFFNSESPGCWIHPPHQEPRPAG</sequence>
<gene>
    <name evidence="1" type="ORF">NCTC10036_02808</name>
</gene>
<dbReference type="Pfam" id="PF16263">
    <property type="entry name" value="DUF4917"/>
    <property type="match status" value="1"/>
</dbReference>
<reference evidence="1 2" key="1">
    <citation type="submission" date="2018-12" db="EMBL/GenBank/DDBJ databases">
        <authorList>
            <consortium name="Pathogen Informatics"/>
        </authorList>
    </citation>
    <scope>NUCLEOTIDE SEQUENCE [LARGE SCALE GENOMIC DNA]</scope>
    <source>
        <strain evidence="1 2">NCTC10036</strain>
    </source>
</reference>
<dbReference type="AlphaFoldDB" id="A0A448SGL9"/>
<evidence type="ECO:0000313" key="2">
    <source>
        <dbReference type="Proteomes" id="UP000281904"/>
    </source>
</evidence>
<dbReference type="EMBL" id="LR134493">
    <property type="protein sequence ID" value="VEI66874.1"/>
    <property type="molecule type" value="Genomic_DNA"/>
</dbReference>
<dbReference type="InterPro" id="IPR032581">
    <property type="entry name" value="DUF4917"/>
</dbReference>
<evidence type="ECO:0000313" key="1">
    <source>
        <dbReference type="EMBL" id="VEI66874.1"/>
    </source>
</evidence>
<evidence type="ECO:0008006" key="3">
    <source>
        <dbReference type="Google" id="ProtNLM"/>
    </source>
</evidence>
<protein>
    <recommendedName>
        <fullName evidence="3">DUF4917 domain-containing protein</fullName>
    </recommendedName>
</protein>
<accession>A0A448SGL9</accession>
<proteinExistence type="predicted"/>
<dbReference type="Proteomes" id="UP000281904">
    <property type="component" value="Chromosome"/>
</dbReference>
<organism evidence="1 2">
    <name type="scientific">Serratia rubidaea</name>
    <name type="common">Serratia marinorubra</name>
    <dbReference type="NCBI Taxonomy" id="61652"/>
    <lineage>
        <taxon>Bacteria</taxon>
        <taxon>Pseudomonadati</taxon>
        <taxon>Pseudomonadota</taxon>
        <taxon>Gammaproteobacteria</taxon>
        <taxon>Enterobacterales</taxon>
        <taxon>Yersiniaceae</taxon>
        <taxon>Serratia</taxon>
    </lineage>
</organism>
<dbReference type="RefSeq" id="WP_126531681.1">
    <property type="nucleotide sequence ID" value="NZ_LR134493.1"/>
</dbReference>